<dbReference type="SMR" id="A0A067ET39"/>
<dbReference type="InterPro" id="IPR027356">
    <property type="entry name" value="NPH3_dom"/>
</dbReference>
<dbReference type="PANTHER" id="PTHR32370">
    <property type="entry name" value="OS12G0117600 PROTEIN"/>
    <property type="match status" value="1"/>
</dbReference>
<dbReference type="Proteomes" id="UP000027120">
    <property type="component" value="Unassembled WGS sequence"/>
</dbReference>
<gene>
    <name evidence="6" type="ORF">CISIN_1g013895mg</name>
</gene>
<comment type="similarity">
    <text evidence="2">Belongs to the NPH3 family.</text>
</comment>
<dbReference type="Pfam" id="PF03000">
    <property type="entry name" value="NPH3"/>
    <property type="match status" value="1"/>
</dbReference>
<dbReference type="AlphaFoldDB" id="A0A067ET39"/>
<dbReference type="PaxDb" id="2711-XP_006465407.1"/>
<evidence type="ECO:0000313" key="7">
    <source>
        <dbReference type="Proteomes" id="UP000027120"/>
    </source>
</evidence>
<dbReference type="PROSITE" id="PS51649">
    <property type="entry name" value="NPH3"/>
    <property type="match status" value="1"/>
</dbReference>
<dbReference type="GO" id="GO:0016567">
    <property type="term" value="P:protein ubiquitination"/>
    <property type="evidence" value="ECO:0007669"/>
    <property type="project" value="UniProtKB-UniPathway"/>
</dbReference>
<evidence type="ECO:0000256" key="3">
    <source>
        <dbReference type="SAM" id="Coils"/>
    </source>
</evidence>
<dbReference type="EMBL" id="KK784952">
    <property type="protein sequence ID" value="KDO58238.1"/>
    <property type="molecule type" value="Genomic_DNA"/>
</dbReference>
<dbReference type="eggNOG" id="ENOG502QR49">
    <property type="taxonomic scope" value="Eukaryota"/>
</dbReference>
<evidence type="ECO:0000256" key="2">
    <source>
        <dbReference type="PROSITE-ProRule" id="PRU00982"/>
    </source>
</evidence>
<keyword evidence="7" id="KW-1185">Reference proteome</keyword>
<organism evidence="6 7">
    <name type="scientific">Citrus sinensis</name>
    <name type="common">Sweet orange</name>
    <name type="synonym">Citrus aurantium var. sinensis</name>
    <dbReference type="NCBI Taxonomy" id="2711"/>
    <lineage>
        <taxon>Eukaryota</taxon>
        <taxon>Viridiplantae</taxon>
        <taxon>Streptophyta</taxon>
        <taxon>Embryophyta</taxon>
        <taxon>Tracheophyta</taxon>
        <taxon>Spermatophyta</taxon>
        <taxon>Magnoliopsida</taxon>
        <taxon>eudicotyledons</taxon>
        <taxon>Gunneridae</taxon>
        <taxon>Pentapetalae</taxon>
        <taxon>rosids</taxon>
        <taxon>malvids</taxon>
        <taxon>Sapindales</taxon>
        <taxon>Rutaceae</taxon>
        <taxon>Aurantioideae</taxon>
        <taxon>Citrus</taxon>
    </lineage>
</organism>
<evidence type="ECO:0000259" key="5">
    <source>
        <dbReference type="PROSITE" id="PS51649"/>
    </source>
</evidence>
<feature type="domain" description="NPH3" evidence="5">
    <location>
        <begin position="22"/>
        <end position="295"/>
    </location>
</feature>
<feature type="region of interest" description="Disordered" evidence="4">
    <location>
        <begin position="414"/>
        <end position="434"/>
    </location>
</feature>
<feature type="coiled-coil region" evidence="3">
    <location>
        <begin position="329"/>
        <end position="363"/>
    </location>
</feature>
<evidence type="ECO:0000256" key="1">
    <source>
        <dbReference type="ARBA" id="ARBA00022786"/>
    </source>
</evidence>
<proteinExistence type="inferred from homology"/>
<reference evidence="6 7" key="1">
    <citation type="submission" date="2014-04" db="EMBL/GenBank/DDBJ databases">
        <authorList>
            <consortium name="International Citrus Genome Consortium"/>
            <person name="Gmitter F."/>
            <person name="Chen C."/>
            <person name="Farmerie W."/>
            <person name="Harkins T."/>
            <person name="Desany B."/>
            <person name="Mohiuddin M."/>
            <person name="Kodira C."/>
            <person name="Borodovsky M."/>
            <person name="Lomsadze A."/>
            <person name="Burns P."/>
            <person name="Jenkins J."/>
            <person name="Prochnik S."/>
            <person name="Shu S."/>
            <person name="Chapman J."/>
            <person name="Pitluck S."/>
            <person name="Schmutz J."/>
            <person name="Rokhsar D."/>
        </authorList>
    </citation>
    <scope>NUCLEOTIDE SEQUENCE</scope>
</reference>
<dbReference type="InterPro" id="IPR043454">
    <property type="entry name" value="NPH3/RPT2-like"/>
</dbReference>
<dbReference type="STRING" id="2711.A0A067ET39"/>
<accession>A0A067ET39</accession>
<keyword evidence="3" id="KW-0175">Coiled coil</keyword>
<name>A0A067ET39_CITSI</name>
<sequence length="434" mass="48630">MKKLSSPDSVTFPGKPTQFSAECWFDDACILDMDYFVKTISGIKAKGVRPDLIGSIIAHYASKWLPDLAYEDANKGLTNFEESPESVTASWMKKRFFVETLVGILPPEKDSLPCNFFLRLLRTANMVNVEPAYREELEKRISWQLDQASLKELMIPSFSHTCGTLLDVELVSRLVKKFVHLDIEGAKSGAALVKVAKLVDCYLAEAAMDSNLSLSEFVALAGALPSHARATDDGLYRAIDTYLKAHPEVTKQERKSLCRLIDSRKLSPEASLHAAQNDRLPVRAVIQVLFSEQAKLNKQLDWSGSFSGIRSPNIGFDPSAARCLSKREVGAQQMEIRKLREEVLRLQSQCNAMQVQIEKLVEKKKGTFFRWKKLGIIPSIKSGSISVVDRIVEGDREGEAAFGRQTPIDLKTKLVRGKNSNTPKHRQWRKSLDS</sequence>
<protein>
    <recommendedName>
        <fullName evidence="5">NPH3 domain-containing protein</fullName>
    </recommendedName>
</protein>
<evidence type="ECO:0000256" key="4">
    <source>
        <dbReference type="SAM" id="MobiDB-lite"/>
    </source>
</evidence>
<keyword evidence="1" id="KW-0833">Ubl conjugation pathway</keyword>
<feature type="compositionally biased region" description="Basic residues" evidence="4">
    <location>
        <begin position="423"/>
        <end position="434"/>
    </location>
</feature>
<evidence type="ECO:0000313" key="6">
    <source>
        <dbReference type="EMBL" id="KDO58238.1"/>
    </source>
</evidence>
<dbReference type="UniPathway" id="UPA00143"/>